<dbReference type="RefSeq" id="WP_313998803.1">
    <property type="nucleotide sequence ID" value="NZ_JASJOR010000028.1"/>
</dbReference>
<evidence type="ECO:0000313" key="2">
    <source>
        <dbReference type="Proteomes" id="UP001228581"/>
    </source>
</evidence>
<organism evidence="1 2">
    <name type="scientific">Xanthocytophaga flava</name>
    <dbReference type="NCBI Taxonomy" id="3048013"/>
    <lineage>
        <taxon>Bacteria</taxon>
        <taxon>Pseudomonadati</taxon>
        <taxon>Bacteroidota</taxon>
        <taxon>Cytophagia</taxon>
        <taxon>Cytophagales</taxon>
        <taxon>Rhodocytophagaceae</taxon>
        <taxon>Xanthocytophaga</taxon>
    </lineage>
</organism>
<gene>
    <name evidence="1" type="ORF">QNI19_19210</name>
</gene>
<reference evidence="1 2" key="1">
    <citation type="submission" date="2023-05" db="EMBL/GenBank/DDBJ databases">
        <authorList>
            <person name="Zhang X."/>
        </authorList>
    </citation>
    <scope>NUCLEOTIDE SEQUENCE [LARGE SCALE GENOMIC DNA]</scope>
    <source>
        <strain evidence="1 2">DM2B3-1</strain>
    </source>
</reference>
<keyword evidence="2" id="KW-1185">Reference proteome</keyword>
<protein>
    <submittedName>
        <fullName evidence="1">Uncharacterized protein</fullName>
    </submittedName>
</protein>
<sequence length="145" mass="17237">MATLIISQMEPHFTLTDNEFEKQFQVCVLDPILFTHEAHLRLAWIHIYKYGADTAIDNIRFQLQQFVDHLGARDKYNETVTIAAIKAVYHFMLKSKTDNFKDFITENPRLKYNFRELMAFHYTTDIFNSHQAKEKYLTPELLPFD</sequence>
<comment type="caution">
    <text evidence="1">The sequence shown here is derived from an EMBL/GenBank/DDBJ whole genome shotgun (WGS) entry which is preliminary data.</text>
</comment>
<accession>A0ABT7CMW6</accession>
<evidence type="ECO:0000313" key="1">
    <source>
        <dbReference type="EMBL" id="MDJ1495076.1"/>
    </source>
</evidence>
<proteinExistence type="predicted"/>
<name>A0ABT7CMW6_9BACT</name>
<dbReference type="Proteomes" id="UP001228581">
    <property type="component" value="Unassembled WGS sequence"/>
</dbReference>
<dbReference type="EMBL" id="JASJOT010000013">
    <property type="protein sequence ID" value="MDJ1495076.1"/>
    <property type="molecule type" value="Genomic_DNA"/>
</dbReference>